<accession>W1YCS1</accession>
<comment type="caution">
    <text evidence="2">The sequence shown here is derived from an EMBL/GenBank/DDBJ whole genome shotgun (WGS) entry which is preliminary data.</text>
</comment>
<proteinExistence type="predicted"/>
<organism evidence="2">
    <name type="scientific">human gut metagenome</name>
    <dbReference type="NCBI Taxonomy" id="408170"/>
    <lineage>
        <taxon>unclassified sequences</taxon>
        <taxon>metagenomes</taxon>
        <taxon>organismal metagenomes</taxon>
    </lineage>
</organism>
<evidence type="ECO:0000313" key="2">
    <source>
        <dbReference type="EMBL" id="ETJ38954.1"/>
    </source>
</evidence>
<protein>
    <submittedName>
        <fullName evidence="2">Uncharacterized protein</fullName>
    </submittedName>
</protein>
<keyword evidence="1" id="KW-0472">Membrane</keyword>
<name>W1YCS1_9ZZZZ</name>
<keyword evidence="1" id="KW-1133">Transmembrane helix</keyword>
<sequence>RSLTNTIDKNQHAAMIIATHIYILTVGSSGTIKSNSRNMTQQIGG</sequence>
<keyword evidence="1" id="KW-0812">Transmembrane</keyword>
<dbReference type="AlphaFoldDB" id="W1YCS1"/>
<dbReference type="EMBL" id="AZMM01007044">
    <property type="protein sequence ID" value="ETJ38954.1"/>
    <property type="molecule type" value="Genomic_DNA"/>
</dbReference>
<feature type="transmembrane region" description="Helical" evidence="1">
    <location>
        <begin position="12"/>
        <end position="32"/>
    </location>
</feature>
<feature type="non-terminal residue" evidence="2">
    <location>
        <position position="1"/>
    </location>
</feature>
<evidence type="ECO:0000256" key="1">
    <source>
        <dbReference type="SAM" id="Phobius"/>
    </source>
</evidence>
<reference evidence="2" key="1">
    <citation type="submission" date="2013-12" db="EMBL/GenBank/DDBJ databases">
        <title>A Varibaculum cambriense genome reconstructed from a premature infant gut community with otherwise low bacterial novelty that shifts toward anaerobic metabolism during the third week of life.</title>
        <authorList>
            <person name="Brown C.T."/>
            <person name="Sharon I."/>
            <person name="Thomas B.C."/>
            <person name="Castelle C.J."/>
            <person name="Morowitz M.J."/>
            <person name="Banfield J.F."/>
        </authorList>
    </citation>
    <scope>NUCLEOTIDE SEQUENCE</scope>
</reference>
<gene>
    <name evidence="2" type="ORF">Q604_UNBC07044G0001</name>
</gene>